<dbReference type="EMBL" id="MU863638">
    <property type="protein sequence ID" value="KAK4100912.1"/>
    <property type="molecule type" value="Genomic_DNA"/>
</dbReference>
<feature type="compositionally biased region" description="Basic and acidic residues" evidence="1">
    <location>
        <begin position="94"/>
        <end position="107"/>
    </location>
</feature>
<feature type="compositionally biased region" description="Low complexity" evidence="1">
    <location>
        <begin position="40"/>
        <end position="63"/>
    </location>
</feature>
<accession>A0AAN6Q4V6</accession>
<sequence length="268" mass="26400">MSTDSEKVPQQEAAGAPPVTAATSVAEIPAPDPPKKAEGDAAGATAQAGPAPTANGPAEAEGGAQKDLKPASVEAAEPATLPTASQTTCTKETNGADEKPDTEKPAEPEAETAKTPAETSTATAEAPAPAPGANGESKSPAEDTEMKEPPALLSAEKTSDNKRKAEEALGSEANAAADDVAGAGIGTGSNKKTKTATVSDETAESDVAAGPTATATETNGSEAERVPLAPAPAKKGGRPRKQSGKATAAAPPVGRTLRKTRSQGPPEA</sequence>
<evidence type="ECO:0000313" key="3">
    <source>
        <dbReference type="Proteomes" id="UP001305647"/>
    </source>
</evidence>
<feature type="compositionally biased region" description="Basic and acidic residues" evidence="1">
    <location>
        <begin position="139"/>
        <end position="148"/>
    </location>
</feature>
<dbReference type="AlphaFoldDB" id="A0AAN6Q4V6"/>
<gene>
    <name evidence="2" type="ORF">N658DRAFT_496996</name>
</gene>
<feature type="region of interest" description="Disordered" evidence="1">
    <location>
        <begin position="1"/>
        <end position="268"/>
    </location>
</feature>
<evidence type="ECO:0000313" key="2">
    <source>
        <dbReference type="EMBL" id="KAK4100912.1"/>
    </source>
</evidence>
<reference evidence="2" key="1">
    <citation type="journal article" date="2023" name="Mol. Phylogenet. Evol.">
        <title>Genome-scale phylogeny and comparative genomics of the fungal order Sordariales.</title>
        <authorList>
            <person name="Hensen N."/>
            <person name="Bonometti L."/>
            <person name="Westerberg I."/>
            <person name="Brannstrom I.O."/>
            <person name="Guillou S."/>
            <person name="Cros-Aarteil S."/>
            <person name="Calhoun S."/>
            <person name="Haridas S."/>
            <person name="Kuo A."/>
            <person name="Mondo S."/>
            <person name="Pangilinan J."/>
            <person name="Riley R."/>
            <person name="LaButti K."/>
            <person name="Andreopoulos B."/>
            <person name="Lipzen A."/>
            <person name="Chen C."/>
            <person name="Yan M."/>
            <person name="Daum C."/>
            <person name="Ng V."/>
            <person name="Clum A."/>
            <person name="Steindorff A."/>
            <person name="Ohm R.A."/>
            <person name="Martin F."/>
            <person name="Silar P."/>
            <person name="Natvig D.O."/>
            <person name="Lalanne C."/>
            <person name="Gautier V."/>
            <person name="Ament-Velasquez S.L."/>
            <person name="Kruys A."/>
            <person name="Hutchinson M.I."/>
            <person name="Powell A.J."/>
            <person name="Barry K."/>
            <person name="Miller A.N."/>
            <person name="Grigoriev I.V."/>
            <person name="Debuchy R."/>
            <person name="Gladieux P."/>
            <person name="Hiltunen Thoren M."/>
            <person name="Johannesson H."/>
        </authorList>
    </citation>
    <scope>NUCLEOTIDE SEQUENCE</scope>
    <source>
        <strain evidence="2">CBS 757.83</strain>
    </source>
</reference>
<feature type="compositionally biased region" description="Low complexity" evidence="1">
    <location>
        <begin position="170"/>
        <end position="182"/>
    </location>
</feature>
<evidence type="ECO:0000256" key="1">
    <source>
        <dbReference type="SAM" id="MobiDB-lite"/>
    </source>
</evidence>
<feature type="compositionally biased region" description="Low complexity" evidence="1">
    <location>
        <begin position="113"/>
        <end position="127"/>
    </location>
</feature>
<dbReference type="Proteomes" id="UP001305647">
    <property type="component" value="Unassembled WGS sequence"/>
</dbReference>
<comment type="caution">
    <text evidence="2">The sequence shown here is derived from an EMBL/GenBank/DDBJ whole genome shotgun (WGS) entry which is preliminary data.</text>
</comment>
<organism evidence="2 3">
    <name type="scientific">Parathielavia hyrcaniae</name>
    <dbReference type="NCBI Taxonomy" id="113614"/>
    <lineage>
        <taxon>Eukaryota</taxon>
        <taxon>Fungi</taxon>
        <taxon>Dikarya</taxon>
        <taxon>Ascomycota</taxon>
        <taxon>Pezizomycotina</taxon>
        <taxon>Sordariomycetes</taxon>
        <taxon>Sordariomycetidae</taxon>
        <taxon>Sordariales</taxon>
        <taxon>Chaetomiaceae</taxon>
        <taxon>Parathielavia</taxon>
    </lineage>
</organism>
<feature type="compositionally biased region" description="Polar residues" evidence="1">
    <location>
        <begin position="82"/>
        <end position="93"/>
    </location>
</feature>
<reference evidence="2" key="2">
    <citation type="submission" date="2023-05" db="EMBL/GenBank/DDBJ databases">
        <authorList>
            <consortium name="Lawrence Berkeley National Laboratory"/>
            <person name="Steindorff A."/>
            <person name="Hensen N."/>
            <person name="Bonometti L."/>
            <person name="Westerberg I."/>
            <person name="Brannstrom I.O."/>
            <person name="Guillou S."/>
            <person name="Cros-Aarteil S."/>
            <person name="Calhoun S."/>
            <person name="Haridas S."/>
            <person name="Kuo A."/>
            <person name="Mondo S."/>
            <person name="Pangilinan J."/>
            <person name="Riley R."/>
            <person name="Labutti K."/>
            <person name="Andreopoulos B."/>
            <person name="Lipzen A."/>
            <person name="Chen C."/>
            <person name="Yanf M."/>
            <person name="Daum C."/>
            <person name="Ng V."/>
            <person name="Clum A."/>
            <person name="Ohm R."/>
            <person name="Martin F."/>
            <person name="Silar P."/>
            <person name="Natvig D."/>
            <person name="Lalanne C."/>
            <person name="Gautier V."/>
            <person name="Ament-Velasquez S.L."/>
            <person name="Kruys A."/>
            <person name="Hutchinson M.I."/>
            <person name="Powell A.J."/>
            <person name="Barry K."/>
            <person name="Miller A.N."/>
            <person name="Grigoriev I.V."/>
            <person name="Debuchy R."/>
            <person name="Gladieux P."/>
            <person name="Thoren M.H."/>
            <person name="Johannesson H."/>
        </authorList>
    </citation>
    <scope>NUCLEOTIDE SEQUENCE</scope>
    <source>
        <strain evidence="2">CBS 757.83</strain>
    </source>
</reference>
<name>A0AAN6Q4V6_9PEZI</name>
<proteinExistence type="predicted"/>
<keyword evidence="3" id="KW-1185">Reference proteome</keyword>
<protein>
    <submittedName>
        <fullName evidence="2">Uncharacterized protein</fullName>
    </submittedName>
</protein>
<feature type="compositionally biased region" description="Basic and acidic residues" evidence="1">
    <location>
        <begin position="157"/>
        <end position="167"/>
    </location>
</feature>